<evidence type="ECO:0000256" key="4">
    <source>
        <dbReference type="ARBA" id="ARBA00023242"/>
    </source>
</evidence>
<keyword evidence="1 5" id="KW-0540">Nuclease</keyword>
<keyword evidence="3" id="KW-0456">Lyase</keyword>
<evidence type="ECO:0000256" key="1">
    <source>
        <dbReference type="ARBA" id="ARBA00022722"/>
    </source>
</evidence>
<comment type="similarity">
    <text evidence="5">Belongs to the 2H phosphoesterase superfamily. USB1 family.</text>
</comment>
<dbReference type="Pfam" id="PF09749">
    <property type="entry name" value="HVSL"/>
    <property type="match status" value="1"/>
</dbReference>
<gene>
    <name evidence="5" type="primary">USB1</name>
    <name evidence="7" type="ORF">H103_06708</name>
</gene>
<dbReference type="GO" id="GO:0016829">
    <property type="term" value="F:lyase activity"/>
    <property type="evidence" value="ECO:0007669"/>
    <property type="project" value="UniProtKB-KW"/>
</dbReference>
<dbReference type="GO" id="GO:0034477">
    <property type="term" value="P:U6 snRNA 3'-end processing"/>
    <property type="evidence" value="ECO:0007669"/>
    <property type="project" value="UniProtKB-UniRule"/>
</dbReference>
<dbReference type="InterPro" id="IPR027521">
    <property type="entry name" value="Usb1"/>
</dbReference>
<name>A0A022VUR2_TRIRU</name>
<dbReference type="Gene3D" id="3.90.1140.10">
    <property type="entry name" value="Cyclic phosphodiesterase"/>
    <property type="match status" value="1"/>
</dbReference>
<organism evidence="7">
    <name type="scientific">Trichophyton rubrum CBS 288.86</name>
    <dbReference type="NCBI Taxonomy" id="1215330"/>
    <lineage>
        <taxon>Eukaryota</taxon>
        <taxon>Fungi</taxon>
        <taxon>Dikarya</taxon>
        <taxon>Ascomycota</taxon>
        <taxon>Pezizomycotina</taxon>
        <taxon>Eurotiomycetes</taxon>
        <taxon>Eurotiomycetidae</taxon>
        <taxon>Onygenales</taxon>
        <taxon>Arthrodermataceae</taxon>
        <taxon>Trichophyton</taxon>
    </lineage>
</organism>
<sequence length="323" mass="35552">MSLVQYSDTGSESGSGQEDKDSSASRSTKRRCREPGGVSQRSGGQDAASLPPLPAEFRDLYSTSARISVQDDPSLHNGRTRAIPHVVGNWPTHIYLEWYPNNTELGVLSNIIKGCESTEGNGVAIHSLLYSDLGAQLPLHISLSRPVVLLTEQRESFLDLFRDYIKNSKIQPFEVSPQNLAWVSNFENTRWFLVLRLNRPANNGLNQLLRLSNSSLACFGQPPLYESPGGTQKRKHGRQAGHQRNPSSSTGSIDADYTSCFHISIAWTLEEPSDDEKERLTSIELPARDLIIKFNNVKVKVGNQIHGEALLTSIADGAGLEGV</sequence>
<dbReference type="GO" id="GO:0005634">
    <property type="term" value="C:nucleus"/>
    <property type="evidence" value="ECO:0007669"/>
    <property type="project" value="UniProtKB-SubCell"/>
</dbReference>
<dbReference type="PANTHER" id="PTHR13522:SF3">
    <property type="entry name" value="U6 SNRNA PHOSPHODIESTERASE 1"/>
    <property type="match status" value="1"/>
</dbReference>
<feature type="compositionally biased region" description="Polar residues" evidence="6">
    <location>
        <begin position="242"/>
        <end position="252"/>
    </location>
</feature>
<dbReference type="HAMAP" id="MF_03040">
    <property type="entry name" value="USB1"/>
    <property type="match status" value="1"/>
</dbReference>
<dbReference type="AlphaFoldDB" id="A0A022VUR2"/>
<evidence type="ECO:0000256" key="3">
    <source>
        <dbReference type="ARBA" id="ARBA00023239"/>
    </source>
</evidence>
<feature type="active site" description="Proton donor/acceptor" evidence="5">
    <location>
        <position position="262"/>
    </location>
</feature>
<dbReference type="HOGENOM" id="CLU_050234_1_0_1"/>
<comment type="subcellular location">
    <subcellularLocation>
        <location evidence="5">Nucleus</location>
    </subcellularLocation>
</comment>
<evidence type="ECO:0000256" key="2">
    <source>
        <dbReference type="ARBA" id="ARBA00022801"/>
    </source>
</evidence>
<evidence type="ECO:0000313" key="7">
    <source>
        <dbReference type="EMBL" id="EZF49815.1"/>
    </source>
</evidence>
<accession>A0A022VUR2</accession>
<keyword evidence="4 5" id="KW-0539">Nucleus</keyword>
<proteinExistence type="inferred from homology"/>
<dbReference type="OrthoDB" id="49151at2759"/>
<feature type="region of interest" description="Disordered" evidence="6">
    <location>
        <begin position="227"/>
        <end position="253"/>
    </location>
</feature>
<feature type="region of interest" description="Disordered" evidence="6">
    <location>
        <begin position="1"/>
        <end position="52"/>
    </location>
</feature>
<protein>
    <recommendedName>
        <fullName evidence="5">U6 snRNA phosphodiesterase</fullName>
        <ecNumber evidence="5">3.1.4.-</ecNumber>
    </recommendedName>
</protein>
<feature type="active site" description="Proton donor/acceptor" evidence="5">
    <location>
        <position position="140"/>
    </location>
</feature>
<dbReference type="GO" id="GO:1990838">
    <property type="term" value="F:poly(U)-specific exoribonuclease activity, producing 3' uridine cyclic phosphate ends"/>
    <property type="evidence" value="ECO:0007669"/>
    <property type="project" value="UniProtKB-UniRule"/>
</dbReference>
<feature type="compositionally biased region" description="Basic residues" evidence="6">
    <location>
        <begin position="232"/>
        <end position="241"/>
    </location>
</feature>
<dbReference type="EC" id="3.1.4.-" evidence="5"/>
<dbReference type="EMBL" id="KK207895">
    <property type="protein sequence ID" value="EZF49815.1"/>
    <property type="molecule type" value="Genomic_DNA"/>
</dbReference>
<feature type="compositionally biased region" description="Polar residues" evidence="6">
    <location>
        <begin position="1"/>
        <end position="16"/>
    </location>
</feature>
<keyword evidence="2 5" id="KW-0378">Hydrolase</keyword>
<comment type="function">
    <text evidence="5">Phosphodiesterase responsible for the U6 snRNA 3' end processing. Acts as an exoribonuclease (RNase) responsible for trimming the poly(U) tract of the last nucleotides in the pre-U6 snRNA molecule, leading to the formation of mature U6 snRNA.</text>
</comment>
<dbReference type="Proteomes" id="UP000023758">
    <property type="component" value="Unassembled WGS sequence"/>
</dbReference>
<evidence type="ECO:0000256" key="5">
    <source>
        <dbReference type="HAMAP-Rule" id="MF_03040"/>
    </source>
</evidence>
<reference evidence="7" key="1">
    <citation type="submission" date="2014-02" db="EMBL/GenBank/DDBJ databases">
        <title>The Genome Sequence of Trichophyton rubrum (morphotype fischeri) CBS 288.86.</title>
        <authorList>
            <consortium name="The Broad Institute Genomics Platform"/>
            <person name="Cuomo C.A."/>
            <person name="White T.C."/>
            <person name="Graser Y."/>
            <person name="Martinez-Rossi N."/>
            <person name="Heitman J."/>
            <person name="Young S.K."/>
            <person name="Zeng Q."/>
            <person name="Gargeya S."/>
            <person name="Abouelleil A."/>
            <person name="Alvarado L."/>
            <person name="Chapman S.B."/>
            <person name="Gainer-Dewar J."/>
            <person name="Goldberg J."/>
            <person name="Griggs A."/>
            <person name="Gujja S."/>
            <person name="Hansen M."/>
            <person name="Howarth C."/>
            <person name="Imamovic A."/>
            <person name="Larimer J."/>
            <person name="Martinez D."/>
            <person name="Murphy C."/>
            <person name="Pearson M.D."/>
            <person name="Persinoti G."/>
            <person name="Poon T."/>
            <person name="Priest M."/>
            <person name="Roberts A.D."/>
            <person name="Saif S."/>
            <person name="Shea T.D."/>
            <person name="Sykes S.N."/>
            <person name="Wortman J."/>
            <person name="Nusbaum C."/>
            <person name="Birren B."/>
        </authorList>
    </citation>
    <scope>NUCLEOTIDE SEQUENCE [LARGE SCALE GENOMIC DNA]</scope>
    <source>
        <strain evidence="7">CBS 288.86</strain>
    </source>
</reference>
<dbReference type="PANTHER" id="PTHR13522">
    <property type="entry name" value="U6 SNRNA PHOSPHODIESTERASE 1"/>
    <property type="match status" value="1"/>
</dbReference>
<evidence type="ECO:0000256" key="6">
    <source>
        <dbReference type="SAM" id="MobiDB-lite"/>
    </source>
</evidence>